<accession>A0A9Q5Z886</accession>
<proteinExistence type="predicted"/>
<name>A0A9Q5Z886_NOSLI</name>
<evidence type="ECO:0000313" key="1">
    <source>
        <dbReference type="EMBL" id="PHJ98887.1"/>
    </source>
</evidence>
<reference evidence="1 2" key="1">
    <citation type="submission" date="2015-02" db="EMBL/GenBank/DDBJ databases">
        <title>Nostoc linckia genome annotation.</title>
        <authorList>
            <person name="Zhou Z."/>
        </authorList>
    </citation>
    <scope>NUCLEOTIDE SEQUENCE [LARGE SCALE GENOMIC DNA]</scope>
    <source>
        <strain evidence="2">z8</strain>
    </source>
</reference>
<organism evidence="1 2">
    <name type="scientific">Nostoc linckia z8</name>
    <dbReference type="NCBI Taxonomy" id="1628746"/>
    <lineage>
        <taxon>Bacteria</taxon>
        <taxon>Bacillati</taxon>
        <taxon>Cyanobacteriota</taxon>
        <taxon>Cyanophyceae</taxon>
        <taxon>Nostocales</taxon>
        <taxon>Nostocaceae</taxon>
        <taxon>Nostoc</taxon>
    </lineage>
</organism>
<comment type="caution">
    <text evidence="1">The sequence shown here is derived from an EMBL/GenBank/DDBJ whole genome shotgun (WGS) entry which is preliminary data.</text>
</comment>
<dbReference type="Proteomes" id="UP000222310">
    <property type="component" value="Unassembled WGS sequence"/>
</dbReference>
<dbReference type="AlphaFoldDB" id="A0A9Q5Z886"/>
<sequence length="66" mass="7714">MIAFLNLKFWAKYERTLVMAVPNSKTNRRQLKSIGTPKANKPGYQYNKVAQIFHNNFEFCQNFVTG</sequence>
<evidence type="ECO:0000313" key="2">
    <source>
        <dbReference type="Proteomes" id="UP000222310"/>
    </source>
</evidence>
<dbReference type="EMBL" id="LAHD01000094">
    <property type="protein sequence ID" value="PHJ98887.1"/>
    <property type="molecule type" value="Genomic_DNA"/>
</dbReference>
<protein>
    <submittedName>
        <fullName evidence="1">Uncharacterized protein</fullName>
    </submittedName>
</protein>
<gene>
    <name evidence="1" type="ORF">VF08_26275</name>
</gene>